<evidence type="ECO:0000313" key="3">
    <source>
        <dbReference type="Proteomes" id="UP000796880"/>
    </source>
</evidence>
<comment type="caution">
    <text evidence="2">The sequence shown here is derived from an EMBL/GenBank/DDBJ whole genome shotgun (WGS) entry which is preliminary data.</text>
</comment>
<sequence>MSKALRPTTTKTMMVSSGSSARKLIYLRAKVSSSVANSSPTKNLYLQSGCLMTIMKQLRTSSKPITRTTTKRKLPTKEGFQLWKSYSFHKLVRSSFSNSKGSKTGEKISDSKPQQVVKANSKNNSYDYNARKSTSDHHLSVGKVSVHSSPEKHRSRWYFYMFGIERSPTEMKPRDIKWRQNRRSPSTIFASPENIGAEMVKEKLTTKRWRSGKVYGFL</sequence>
<dbReference type="AlphaFoldDB" id="A0A8K0DV22"/>
<protein>
    <submittedName>
        <fullName evidence="2">Uncharacterized protein</fullName>
    </submittedName>
</protein>
<evidence type="ECO:0000256" key="1">
    <source>
        <dbReference type="SAM" id="MobiDB-lite"/>
    </source>
</evidence>
<feature type="region of interest" description="Disordered" evidence="1">
    <location>
        <begin position="96"/>
        <end position="115"/>
    </location>
</feature>
<organism evidence="2 3">
    <name type="scientific">Rhamnella rubrinervis</name>
    <dbReference type="NCBI Taxonomy" id="2594499"/>
    <lineage>
        <taxon>Eukaryota</taxon>
        <taxon>Viridiplantae</taxon>
        <taxon>Streptophyta</taxon>
        <taxon>Embryophyta</taxon>
        <taxon>Tracheophyta</taxon>
        <taxon>Spermatophyta</taxon>
        <taxon>Magnoliopsida</taxon>
        <taxon>eudicotyledons</taxon>
        <taxon>Gunneridae</taxon>
        <taxon>Pentapetalae</taxon>
        <taxon>rosids</taxon>
        <taxon>fabids</taxon>
        <taxon>Rosales</taxon>
        <taxon>Rhamnaceae</taxon>
        <taxon>rhamnoid group</taxon>
        <taxon>Rhamneae</taxon>
        <taxon>Rhamnella</taxon>
    </lineage>
</organism>
<keyword evidence="3" id="KW-1185">Reference proteome</keyword>
<gene>
    <name evidence="2" type="ORF">FNV43_RR25413</name>
</gene>
<proteinExistence type="predicted"/>
<feature type="region of interest" description="Disordered" evidence="1">
    <location>
        <begin position="125"/>
        <end position="146"/>
    </location>
</feature>
<evidence type="ECO:0000313" key="2">
    <source>
        <dbReference type="EMBL" id="KAF3434310.1"/>
    </source>
</evidence>
<dbReference type="Proteomes" id="UP000796880">
    <property type="component" value="Unassembled WGS sequence"/>
</dbReference>
<dbReference type="OrthoDB" id="1576948at2759"/>
<name>A0A8K0DV22_9ROSA</name>
<feature type="compositionally biased region" description="Basic and acidic residues" evidence="1">
    <location>
        <begin position="129"/>
        <end position="139"/>
    </location>
</feature>
<reference evidence="2" key="1">
    <citation type="submission" date="2020-03" db="EMBL/GenBank/DDBJ databases">
        <title>A high-quality chromosome-level genome assembly of a woody plant with both climbing and erect habits, Rhamnella rubrinervis.</title>
        <authorList>
            <person name="Lu Z."/>
            <person name="Yang Y."/>
            <person name="Zhu X."/>
            <person name="Sun Y."/>
        </authorList>
    </citation>
    <scope>NUCLEOTIDE SEQUENCE</scope>
    <source>
        <strain evidence="2">BYM</strain>
        <tissue evidence="2">Leaf</tissue>
    </source>
</reference>
<dbReference type="EMBL" id="VOIH02000011">
    <property type="protein sequence ID" value="KAF3434310.1"/>
    <property type="molecule type" value="Genomic_DNA"/>
</dbReference>
<accession>A0A8K0DV22</accession>